<dbReference type="Proteomes" id="UP001529510">
    <property type="component" value="Unassembled WGS sequence"/>
</dbReference>
<evidence type="ECO:0008006" key="6">
    <source>
        <dbReference type="Google" id="ProtNLM"/>
    </source>
</evidence>
<dbReference type="Pfam" id="PF23092">
    <property type="entry name" value="Ubiquitin_6"/>
    <property type="match status" value="1"/>
</dbReference>
<gene>
    <name evidence="4" type="ORF">M9458_016581</name>
</gene>
<protein>
    <recommendedName>
        <fullName evidence="6">Neuron navigator 1</fullName>
    </recommendedName>
</protein>
<name>A0ABD0QTG6_CIRMR</name>
<keyword evidence="5" id="KW-1185">Reference proteome</keyword>
<dbReference type="PANTHER" id="PTHR12784">
    <property type="entry name" value="STEERIN"/>
    <property type="match status" value="1"/>
</dbReference>
<dbReference type="InterPro" id="IPR000605">
    <property type="entry name" value="Helicase_SF3_ssDNA/RNA_vir"/>
</dbReference>
<dbReference type="Pfam" id="PF00910">
    <property type="entry name" value="RNA_helicase"/>
    <property type="match status" value="1"/>
</dbReference>
<evidence type="ECO:0000313" key="4">
    <source>
        <dbReference type="EMBL" id="KAL0189482.1"/>
    </source>
</evidence>
<dbReference type="EMBL" id="JAMKFB020000007">
    <property type="protein sequence ID" value="KAL0189482.1"/>
    <property type="molecule type" value="Genomic_DNA"/>
</dbReference>
<dbReference type="InterPro" id="IPR027417">
    <property type="entry name" value="P-loop_NTPase"/>
</dbReference>
<dbReference type="AlphaFoldDB" id="A0ABD0QTG6"/>
<reference evidence="4 5" key="1">
    <citation type="submission" date="2024-05" db="EMBL/GenBank/DDBJ databases">
        <title>Genome sequencing and assembly of Indian major carp, Cirrhinus mrigala (Hamilton, 1822).</title>
        <authorList>
            <person name="Mohindra V."/>
            <person name="Chowdhury L.M."/>
            <person name="Lal K."/>
            <person name="Jena J.K."/>
        </authorList>
    </citation>
    <scope>NUCLEOTIDE SEQUENCE [LARGE SCALE GENOMIC DNA]</scope>
    <source>
        <strain evidence="4">CM1030</strain>
        <tissue evidence="4">Blood</tissue>
    </source>
</reference>
<evidence type="ECO:0000256" key="1">
    <source>
        <dbReference type="ARBA" id="ARBA00006255"/>
    </source>
</evidence>
<comment type="similarity">
    <text evidence="1">Belongs to the Nav/unc-53 family.</text>
</comment>
<feature type="domain" description="Helicase superfamily 3 single-stranded DNA/RNA virus" evidence="2">
    <location>
        <begin position="72"/>
        <end position="113"/>
    </location>
</feature>
<evidence type="ECO:0000259" key="3">
    <source>
        <dbReference type="Pfam" id="PF23092"/>
    </source>
</evidence>
<dbReference type="InterPro" id="IPR057126">
    <property type="entry name" value="NAV1-like_ubiquitin-like"/>
</dbReference>
<sequence length="117" mass="12860">VEGYRIGDVIRSSGADTPELLPCGYLVGENDTINISLKGVNSQSEDSLVFDSLIPKPMLQRYVSLLQEHRRIILSGPSGTGKSYLAHRLAEHLALREGKLPNESNIVTFNVDHKSSK</sequence>
<feature type="non-terminal residue" evidence="4">
    <location>
        <position position="117"/>
    </location>
</feature>
<accession>A0ABD0QTG6</accession>
<feature type="domain" description="Neuron navigator 1-like ubiquitin-like" evidence="3">
    <location>
        <begin position="1"/>
        <end position="38"/>
    </location>
</feature>
<evidence type="ECO:0000313" key="5">
    <source>
        <dbReference type="Proteomes" id="UP001529510"/>
    </source>
</evidence>
<dbReference type="InterPro" id="IPR039041">
    <property type="entry name" value="Nav/unc-53"/>
</dbReference>
<comment type="caution">
    <text evidence="4">The sequence shown here is derived from an EMBL/GenBank/DDBJ whole genome shotgun (WGS) entry which is preliminary data.</text>
</comment>
<organism evidence="4 5">
    <name type="scientific">Cirrhinus mrigala</name>
    <name type="common">Mrigala</name>
    <dbReference type="NCBI Taxonomy" id="683832"/>
    <lineage>
        <taxon>Eukaryota</taxon>
        <taxon>Metazoa</taxon>
        <taxon>Chordata</taxon>
        <taxon>Craniata</taxon>
        <taxon>Vertebrata</taxon>
        <taxon>Euteleostomi</taxon>
        <taxon>Actinopterygii</taxon>
        <taxon>Neopterygii</taxon>
        <taxon>Teleostei</taxon>
        <taxon>Ostariophysi</taxon>
        <taxon>Cypriniformes</taxon>
        <taxon>Cyprinidae</taxon>
        <taxon>Labeoninae</taxon>
        <taxon>Labeonini</taxon>
        <taxon>Cirrhinus</taxon>
    </lineage>
</organism>
<dbReference type="PANTHER" id="PTHR12784:SF6">
    <property type="entry name" value="NEURON NAVIGATOR 2"/>
    <property type="match status" value="1"/>
</dbReference>
<dbReference type="SUPFAM" id="SSF52540">
    <property type="entry name" value="P-loop containing nucleoside triphosphate hydrolases"/>
    <property type="match status" value="1"/>
</dbReference>
<dbReference type="Gene3D" id="3.40.50.300">
    <property type="entry name" value="P-loop containing nucleotide triphosphate hydrolases"/>
    <property type="match status" value="1"/>
</dbReference>
<evidence type="ECO:0000259" key="2">
    <source>
        <dbReference type="Pfam" id="PF00910"/>
    </source>
</evidence>
<feature type="non-terminal residue" evidence="4">
    <location>
        <position position="1"/>
    </location>
</feature>
<proteinExistence type="inferred from homology"/>